<dbReference type="Pfam" id="PF00172">
    <property type="entry name" value="Zn_clus"/>
    <property type="match status" value="1"/>
</dbReference>
<reference evidence="2 3" key="1">
    <citation type="submission" date="2014-11" db="EMBL/GenBank/DDBJ databases">
        <authorList>
            <person name="Wibberg Daniel"/>
        </authorList>
    </citation>
    <scope>NUCLEOTIDE SEQUENCE [LARGE SCALE GENOMIC DNA]</scope>
    <source>
        <strain evidence="2">Rhizoctonia solani AG1-IB 7/3/14</strain>
    </source>
</reference>
<dbReference type="GO" id="GO:0008270">
    <property type="term" value="F:zinc ion binding"/>
    <property type="evidence" value="ECO:0007669"/>
    <property type="project" value="InterPro"/>
</dbReference>
<dbReference type="Proteomes" id="UP000059188">
    <property type="component" value="Unassembled WGS sequence"/>
</dbReference>
<gene>
    <name evidence="2" type="ORF">RSOLAG1IB_06488</name>
</gene>
<evidence type="ECO:0000313" key="2">
    <source>
        <dbReference type="EMBL" id="CEL53633.1"/>
    </source>
</evidence>
<dbReference type="SUPFAM" id="SSF57701">
    <property type="entry name" value="Zn2/Cys6 DNA-binding domain"/>
    <property type="match status" value="1"/>
</dbReference>
<dbReference type="PROSITE" id="PS50048">
    <property type="entry name" value="ZN2_CY6_FUNGAL_2"/>
    <property type="match status" value="1"/>
</dbReference>
<organism evidence="2 3">
    <name type="scientific">Thanatephorus cucumeris (strain AG1-IB / isolate 7/3/14)</name>
    <name type="common">Lettuce bottom rot fungus</name>
    <name type="synonym">Rhizoctonia solani</name>
    <dbReference type="NCBI Taxonomy" id="1108050"/>
    <lineage>
        <taxon>Eukaryota</taxon>
        <taxon>Fungi</taxon>
        <taxon>Dikarya</taxon>
        <taxon>Basidiomycota</taxon>
        <taxon>Agaricomycotina</taxon>
        <taxon>Agaricomycetes</taxon>
        <taxon>Cantharellales</taxon>
        <taxon>Ceratobasidiaceae</taxon>
        <taxon>Rhizoctonia</taxon>
        <taxon>Rhizoctonia solani AG-1</taxon>
    </lineage>
</organism>
<dbReference type="PROSITE" id="PS00463">
    <property type="entry name" value="ZN2_CY6_FUNGAL_1"/>
    <property type="match status" value="1"/>
</dbReference>
<accession>A0A0B7FBS8</accession>
<evidence type="ECO:0000259" key="1">
    <source>
        <dbReference type="PROSITE" id="PS50048"/>
    </source>
</evidence>
<dbReference type="InterPro" id="IPR036864">
    <property type="entry name" value="Zn2-C6_fun-type_DNA-bd_sf"/>
</dbReference>
<keyword evidence="3" id="KW-1185">Reference proteome</keyword>
<dbReference type="AlphaFoldDB" id="A0A0B7FBS8"/>
<dbReference type="EMBL" id="LN679112">
    <property type="protein sequence ID" value="CEL53633.1"/>
    <property type="molecule type" value="Genomic_DNA"/>
</dbReference>
<feature type="domain" description="Zn(2)-C6 fungal-type" evidence="1">
    <location>
        <begin position="12"/>
        <end position="40"/>
    </location>
</feature>
<dbReference type="InterPro" id="IPR001138">
    <property type="entry name" value="Zn2Cys6_DnaBD"/>
</dbReference>
<dbReference type="SMART" id="SM00066">
    <property type="entry name" value="GAL4"/>
    <property type="match status" value="1"/>
</dbReference>
<dbReference type="Gene3D" id="4.10.240.10">
    <property type="entry name" value="Zn(2)-C6 fungal-type DNA-binding domain"/>
    <property type="match status" value="1"/>
</dbReference>
<dbReference type="OrthoDB" id="3263471at2759"/>
<evidence type="ECO:0000313" key="3">
    <source>
        <dbReference type="Proteomes" id="UP000059188"/>
    </source>
</evidence>
<protein>
    <recommendedName>
        <fullName evidence="1">Zn(2)-C6 fungal-type domain-containing protein</fullName>
    </recommendedName>
</protein>
<dbReference type="GO" id="GO:0000981">
    <property type="term" value="F:DNA-binding transcription factor activity, RNA polymerase II-specific"/>
    <property type="evidence" value="ECO:0007669"/>
    <property type="project" value="InterPro"/>
</dbReference>
<dbReference type="CDD" id="cd00067">
    <property type="entry name" value="GAL4"/>
    <property type="match status" value="1"/>
</dbReference>
<sequence length="84" mass="10141">MPRKLPGPAGTSCLTCKLRHKRCDKRQPECERCVKGGYDCLGYNHIRPTSRHRQLFRDTIYRRSFRAFKYHAFFIFRAYPYLRP</sequence>
<proteinExistence type="predicted"/>
<name>A0A0B7FBS8_THACB</name>